<proteinExistence type="predicted"/>
<sequence length="287" mass="32319">MRIVRLVRHAVRAVLKRCRFALWRASGWLRNASVLGDAPVVVSLTSFWPRIAGVDLAIESIAAGTVRPRRLVLWLCDSDIAAGLPRRLRRLERRGLEIIGCPDYRSHKKYYPYAIERDQIAFPLVTADDDAYYPRDWLEGLIAAHAEHPNDVLAYRSKEIRFDDHGGILPYRSWPLRTSTAPSYRVFPTGVAGVLYPLAVLEEARRHGTSFMELCPHADDLWLHRSAVRAGVAPRQVHECAVDVPGIPGAQRVALMTSNTEAGGNDRQFRATYSFSDCEAIRGDRHV</sequence>
<dbReference type="EMBL" id="PSWU01000012">
    <property type="protein sequence ID" value="PPI14462.1"/>
    <property type="molecule type" value="Genomic_DNA"/>
</dbReference>
<protein>
    <recommendedName>
        <fullName evidence="3">Glycosyltransferase</fullName>
    </recommendedName>
</protein>
<evidence type="ECO:0008006" key="3">
    <source>
        <dbReference type="Google" id="ProtNLM"/>
    </source>
</evidence>
<gene>
    <name evidence="1" type="ORF">C5C51_07785</name>
</gene>
<dbReference type="SUPFAM" id="SSF53448">
    <property type="entry name" value="Nucleotide-diphospho-sugar transferases"/>
    <property type="match status" value="1"/>
</dbReference>
<dbReference type="Proteomes" id="UP000237966">
    <property type="component" value="Unassembled WGS sequence"/>
</dbReference>
<organism evidence="1 2">
    <name type="scientific">Rathayibacter toxicus</name>
    <dbReference type="NCBI Taxonomy" id="145458"/>
    <lineage>
        <taxon>Bacteria</taxon>
        <taxon>Bacillati</taxon>
        <taxon>Actinomycetota</taxon>
        <taxon>Actinomycetes</taxon>
        <taxon>Micrococcales</taxon>
        <taxon>Microbacteriaceae</taxon>
        <taxon>Rathayibacter</taxon>
    </lineage>
</organism>
<name>A0A2S5Y629_9MICO</name>
<dbReference type="OrthoDB" id="5465469at2"/>
<dbReference type="KEGG" id="rtc:APU90_09120"/>
<dbReference type="InterPro" id="IPR029044">
    <property type="entry name" value="Nucleotide-diphossugar_trans"/>
</dbReference>
<evidence type="ECO:0000313" key="1">
    <source>
        <dbReference type="EMBL" id="PPI14462.1"/>
    </source>
</evidence>
<dbReference type="RefSeq" id="WP_051210157.1">
    <property type="nucleotide sequence ID" value="NZ_CP010848.1"/>
</dbReference>
<comment type="caution">
    <text evidence="1">The sequence shown here is derived from an EMBL/GenBank/DDBJ whole genome shotgun (WGS) entry which is preliminary data.</text>
</comment>
<dbReference type="AlphaFoldDB" id="A0A2S5Y629"/>
<reference evidence="1 2" key="1">
    <citation type="submission" date="2018-02" db="EMBL/GenBank/DDBJ databases">
        <title>Bacteriophage NCPPB3778 and a type I-E CRISPR drive the evolution of the US Biological Select Agent, Rathayibacter toxicus.</title>
        <authorList>
            <person name="Davis E.W.II."/>
            <person name="Tabima J.F."/>
            <person name="Weisberg A.J."/>
            <person name="Lopes L.D."/>
            <person name="Wiseman M.S."/>
            <person name="Wiseman M.S."/>
            <person name="Pupko T."/>
            <person name="Belcher M.S."/>
            <person name="Sechler A.J."/>
            <person name="Tancos M.A."/>
            <person name="Schroeder B.K."/>
            <person name="Murray T.D."/>
            <person name="Luster D.G."/>
            <person name="Schneider W.L."/>
            <person name="Rogers E."/>
            <person name="Andreote F.D."/>
            <person name="Grunwald N.J."/>
            <person name="Putnam M.L."/>
            <person name="Chang J.H."/>
        </authorList>
    </citation>
    <scope>NUCLEOTIDE SEQUENCE [LARGE SCALE GENOMIC DNA]</scope>
    <source>
        <strain evidence="1 2">FH99</strain>
    </source>
</reference>
<evidence type="ECO:0000313" key="2">
    <source>
        <dbReference type="Proteomes" id="UP000237966"/>
    </source>
</evidence>
<accession>A0A2S5Y629</accession>
<dbReference type="GeneID" id="93666760"/>